<dbReference type="InterPro" id="IPR020030">
    <property type="entry name" value="Pseudaminic_synth_PseI"/>
</dbReference>
<dbReference type="InterPro" id="IPR006190">
    <property type="entry name" value="SAF_AFP_Neu5Ac"/>
</dbReference>
<dbReference type="STRING" id="468056.SAMN05443549_103166"/>
<evidence type="ECO:0000313" key="2">
    <source>
        <dbReference type="EMBL" id="SHG29659.1"/>
    </source>
</evidence>
<dbReference type="PANTHER" id="PTHR42966">
    <property type="entry name" value="N-ACETYLNEURAMINATE SYNTHASE"/>
    <property type="match status" value="1"/>
</dbReference>
<dbReference type="Gene3D" id="3.90.1210.10">
    <property type="entry name" value="Antifreeze-like/N-acetylneuraminic acid synthase C-terminal domain"/>
    <property type="match status" value="1"/>
</dbReference>
<dbReference type="GO" id="GO:0047444">
    <property type="term" value="F:N-acylneuraminate-9-phosphate synthase activity"/>
    <property type="evidence" value="ECO:0007669"/>
    <property type="project" value="TreeGrafter"/>
</dbReference>
<dbReference type="CDD" id="cd11615">
    <property type="entry name" value="SAF_NeuB_like"/>
    <property type="match status" value="1"/>
</dbReference>
<dbReference type="InterPro" id="IPR057736">
    <property type="entry name" value="SAF_PseI/NeuA/NeuB"/>
</dbReference>
<dbReference type="InterPro" id="IPR036732">
    <property type="entry name" value="AFP_Neu5c_C_sf"/>
</dbReference>
<name>A0A1M5INN8_9FLAO</name>
<dbReference type="EMBL" id="FQWB01000003">
    <property type="protein sequence ID" value="SHG29659.1"/>
    <property type="molecule type" value="Genomic_DNA"/>
</dbReference>
<dbReference type="SMART" id="SM00858">
    <property type="entry name" value="SAF"/>
    <property type="match status" value="1"/>
</dbReference>
<dbReference type="AlphaFoldDB" id="A0A1M5INN8"/>
<reference evidence="3" key="1">
    <citation type="submission" date="2016-11" db="EMBL/GenBank/DDBJ databases">
        <authorList>
            <person name="Varghese N."/>
            <person name="Submissions S."/>
        </authorList>
    </citation>
    <scope>NUCLEOTIDE SEQUENCE [LARGE SCALE GENOMIC DNA]</scope>
    <source>
        <strain evidence="3">DSM 19978</strain>
    </source>
</reference>
<dbReference type="InterPro" id="IPR051690">
    <property type="entry name" value="PseI-like"/>
</dbReference>
<proteinExistence type="predicted"/>
<dbReference type="PROSITE" id="PS50844">
    <property type="entry name" value="AFP_LIKE"/>
    <property type="match status" value="1"/>
</dbReference>
<feature type="domain" description="AFP-like" evidence="1">
    <location>
        <begin position="300"/>
        <end position="358"/>
    </location>
</feature>
<sequence>MNTYNKIMKKICIEKTNIGEGFPCFIIAELSANHNGSLSTAIETIRAVKRAGADCIKFQTFTADTITLDSKKDDFKISQGTLWDGQYLHDLYKEAYTPWEWHQELFKVAKDEGLVCFSSPFDKTAVDFLETLNVPAYKIASFEITDIPLIEYVASKGKPIILSTGIAEEADIELALDACQRMGNNDIALLKCTSSYPAPIAEANMCMVKDLAVRYGVVSGLSDHTMGATAPIVATVFGAKIIEKHFILDRAIGGPDASFSMNEEEFKAMVVAVREAESSIGVVDYTLTEKQAKGKDFSRSLYVVEDMKAGDVITEKNVRSIRPGFGLHPKFYKEILGQIVERDIDSGVAFNLGFLANKKTQN</sequence>
<keyword evidence="3" id="KW-1185">Reference proteome</keyword>
<dbReference type="InterPro" id="IPR013974">
    <property type="entry name" value="SAF"/>
</dbReference>
<dbReference type="GO" id="GO:0016051">
    <property type="term" value="P:carbohydrate biosynthetic process"/>
    <property type="evidence" value="ECO:0007669"/>
    <property type="project" value="InterPro"/>
</dbReference>
<organism evidence="2 3">
    <name type="scientific">Flavobacterium fluvii</name>
    <dbReference type="NCBI Taxonomy" id="468056"/>
    <lineage>
        <taxon>Bacteria</taxon>
        <taxon>Pseudomonadati</taxon>
        <taxon>Bacteroidota</taxon>
        <taxon>Flavobacteriia</taxon>
        <taxon>Flavobacteriales</taxon>
        <taxon>Flavobacteriaceae</taxon>
        <taxon>Flavobacterium</taxon>
    </lineage>
</organism>
<dbReference type="Proteomes" id="UP000184516">
    <property type="component" value="Unassembled WGS sequence"/>
</dbReference>
<dbReference type="Pfam" id="PF08666">
    <property type="entry name" value="SAF"/>
    <property type="match status" value="1"/>
</dbReference>
<protein>
    <submittedName>
        <fullName evidence="2">N-acetylneuraminate synthase</fullName>
    </submittedName>
</protein>
<evidence type="ECO:0000313" key="3">
    <source>
        <dbReference type="Proteomes" id="UP000184516"/>
    </source>
</evidence>
<dbReference type="Gene3D" id="3.20.20.70">
    <property type="entry name" value="Aldolase class I"/>
    <property type="match status" value="1"/>
</dbReference>
<dbReference type="InterPro" id="IPR013132">
    <property type="entry name" value="PseI/NeuA/B-like_N"/>
</dbReference>
<accession>A0A1M5INN8</accession>
<dbReference type="SUPFAM" id="SSF51269">
    <property type="entry name" value="AFP III-like domain"/>
    <property type="match status" value="1"/>
</dbReference>
<dbReference type="Pfam" id="PF03102">
    <property type="entry name" value="NeuB"/>
    <property type="match status" value="1"/>
</dbReference>
<dbReference type="PANTHER" id="PTHR42966:SF2">
    <property type="entry name" value="PSEUDAMINIC ACID SYNTHASE"/>
    <property type="match status" value="1"/>
</dbReference>
<dbReference type="InterPro" id="IPR013785">
    <property type="entry name" value="Aldolase_TIM"/>
</dbReference>
<gene>
    <name evidence="2" type="ORF">SAMN05443549_103166</name>
</gene>
<evidence type="ECO:0000259" key="1">
    <source>
        <dbReference type="PROSITE" id="PS50844"/>
    </source>
</evidence>
<dbReference type="SUPFAM" id="SSF51569">
    <property type="entry name" value="Aldolase"/>
    <property type="match status" value="1"/>
</dbReference>
<dbReference type="NCBIfam" id="TIGR03586">
    <property type="entry name" value="PseI"/>
    <property type="match status" value="1"/>
</dbReference>